<gene>
    <name evidence="1" type="ORF">KIH79_02210</name>
</gene>
<dbReference type="RefSeq" id="WP_219057895.1">
    <property type="nucleotide sequence ID" value="NZ_JAHBBH010000004.1"/>
</dbReference>
<sequence>MTNEAQLIKALNRLASAIENFTDMYRRLNDAIYENDIEAAAALHVSRGFFHTYYAQQIGDKQGNSRTYLKSDLMERKEQVRMESTGRHYGDD</sequence>
<evidence type="ECO:0000313" key="1">
    <source>
        <dbReference type="EMBL" id="MBW3091782.1"/>
    </source>
</evidence>
<accession>A0ABS6WD53</accession>
<comment type="caution">
    <text evidence="1">The sequence shown here is derived from an EMBL/GenBank/DDBJ whole genome shotgun (WGS) entry which is preliminary data.</text>
</comment>
<protein>
    <submittedName>
        <fullName evidence="1">Uncharacterized protein</fullName>
    </submittedName>
</protein>
<name>A0ABS6WD53_9BIFI</name>
<keyword evidence="2" id="KW-1185">Reference proteome</keyword>
<dbReference type="EMBL" id="JAHBBH010000004">
    <property type="protein sequence ID" value="MBW3091782.1"/>
    <property type="molecule type" value="Genomic_DNA"/>
</dbReference>
<proteinExistence type="predicted"/>
<evidence type="ECO:0000313" key="2">
    <source>
        <dbReference type="Proteomes" id="UP000700815"/>
    </source>
</evidence>
<dbReference type="Proteomes" id="UP000700815">
    <property type="component" value="Unassembled WGS sequence"/>
</dbReference>
<reference evidence="1 2" key="1">
    <citation type="submission" date="2021-05" db="EMBL/GenBank/DDBJ databases">
        <title>Phylogenetic classification of ten novel species belonging to the genus Bifidobacterium comprising B. colchicus sp. nov., B. abeli sp. nov., B. bicoloris sp. nov., B. guerezis sp. nov., B. rosaliae sp. nov., B. santillanensis sp. nov., B. argentati sp. nov., B. amazzoni sp. nov., B. pluviali sp. nov., and B. pinnaculum sp. nov.</title>
        <authorList>
            <person name="Lugli G.A."/>
            <person name="Ruiz Garcia L."/>
            <person name="Margolles A."/>
            <person name="Ventura M."/>
        </authorList>
    </citation>
    <scope>NUCLEOTIDE SEQUENCE [LARGE SCALE GENOMIC DNA]</scope>
    <source>
        <strain evidence="1 2">82T10</strain>
    </source>
</reference>
<organism evidence="1 2">
    <name type="scientific">Bifidobacterium miconis</name>
    <dbReference type="NCBI Taxonomy" id="2834435"/>
    <lineage>
        <taxon>Bacteria</taxon>
        <taxon>Bacillati</taxon>
        <taxon>Actinomycetota</taxon>
        <taxon>Actinomycetes</taxon>
        <taxon>Bifidobacteriales</taxon>
        <taxon>Bifidobacteriaceae</taxon>
        <taxon>Bifidobacterium</taxon>
    </lineage>
</organism>